<keyword evidence="2" id="KW-0689">Ribosomal protein</keyword>
<keyword evidence="3" id="KW-1185">Reference proteome</keyword>
<evidence type="ECO:0000313" key="2">
    <source>
        <dbReference type="EMBL" id="GAA1797369.1"/>
    </source>
</evidence>
<evidence type="ECO:0000313" key="3">
    <source>
        <dbReference type="Proteomes" id="UP001499938"/>
    </source>
</evidence>
<dbReference type="Proteomes" id="UP001499938">
    <property type="component" value="Unassembled WGS sequence"/>
</dbReference>
<keyword evidence="2" id="KW-0808">Transferase</keyword>
<proteinExistence type="predicted"/>
<keyword evidence="2" id="KW-0687">Ribonucleoprotein</keyword>
<dbReference type="GO" id="GO:0005840">
    <property type="term" value="C:ribosome"/>
    <property type="evidence" value="ECO:0007669"/>
    <property type="project" value="UniProtKB-KW"/>
</dbReference>
<dbReference type="GO" id="GO:0008168">
    <property type="term" value="F:methyltransferase activity"/>
    <property type="evidence" value="ECO:0007669"/>
    <property type="project" value="UniProtKB-KW"/>
</dbReference>
<evidence type="ECO:0000259" key="1">
    <source>
        <dbReference type="Pfam" id="PF18096"/>
    </source>
</evidence>
<gene>
    <name evidence="2" type="ORF">GCM10009811_21970</name>
</gene>
<dbReference type="InterPro" id="IPR029063">
    <property type="entry name" value="SAM-dependent_MTases_sf"/>
</dbReference>
<dbReference type="SUPFAM" id="SSF53335">
    <property type="entry name" value="S-adenosyl-L-methionine-dependent methyltransferases"/>
    <property type="match status" value="1"/>
</dbReference>
<protein>
    <submittedName>
        <fullName evidence="2">50S ribosomal protein L11 methyltransferase</fullName>
    </submittedName>
</protein>
<name>A0ABN2LSW0_9MICO</name>
<feature type="domain" description="THUMP-like" evidence="1">
    <location>
        <begin position="338"/>
        <end position="414"/>
    </location>
</feature>
<dbReference type="InterPro" id="IPR041497">
    <property type="entry name" value="Thump-like"/>
</dbReference>
<dbReference type="Gene3D" id="3.40.50.150">
    <property type="entry name" value="Vaccinia Virus protein VP39"/>
    <property type="match status" value="1"/>
</dbReference>
<accession>A0ABN2LSW0</accession>
<dbReference type="Pfam" id="PF18096">
    <property type="entry name" value="Thump_like"/>
    <property type="match status" value="1"/>
</dbReference>
<dbReference type="EMBL" id="BAAAPO010000034">
    <property type="protein sequence ID" value="GAA1797369.1"/>
    <property type="molecule type" value="Genomic_DNA"/>
</dbReference>
<organism evidence="2 3">
    <name type="scientific">Nostocoides veronense</name>
    <dbReference type="NCBI Taxonomy" id="330836"/>
    <lineage>
        <taxon>Bacteria</taxon>
        <taxon>Bacillati</taxon>
        <taxon>Actinomycetota</taxon>
        <taxon>Actinomycetes</taxon>
        <taxon>Micrococcales</taxon>
        <taxon>Intrasporangiaceae</taxon>
        <taxon>Nostocoides</taxon>
    </lineage>
</organism>
<keyword evidence="2" id="KW-0489">Methyltransferase</keyword>
<dbReference type="CDD" id="cd02440">
    <property type="entry name" value="AdoMet_MTases"/>
    <property type="match status" value="1"/>
</dbReference>
<comment type="caution">
    <text evidence="2">The sequence shown here is derived from an EMBL/GenBank/DDBJ whole genome shotgun (WGS) entry which is preliminary data.</text>
</comment>
<reference evidence="2 3" key="1">
    <citation type="journal article" date="2019" name="Int. J. Syst. Evol. Microbiol.">
        <title>The Global Catalogue of Microorganisms (GCM) 10K type strain sequencing project: providing services to taxonomists for standard genome sequencing and annotation.</title>
        <authorList>
            <consortium name="The Broad Institute Genomics Platform"/>
            <consortium name="The Broad Institute Genome Sequencing Center for Infectious Disease"/>
            <person name="Wu L."/>
            <person name="Ma J."/>
        </authorList>
    </citation>
    <scope>NUCLEOTIDE SEQUENCE [LARGE SCALE GENOMIC DNA]</scope>
    <source>
        <strain evidence="2 3">JCM 15592</strain>
    </source>
</reference>
<sequence length="418" mass="44964">MVGVDVAAVRWLASPEGQQLLHDLPPYDERTAIRLATRYRANGLPADHVAALLTQQRLRTKAREKFGEFADDMLFTADGVEQATRLEVAAGHAQRFAEASIATVHDLGCGIGADALALAVLGVTVQAIDADPVTAAVADANLRPWPDSRARVGRVEDFLPPADAARDRIGAWLDPARRISGVADIHGRARRVFRRDDISPTWDTVQAIAAHIPATGVKLSPSFPHDHIPRGAEAQWVSRAGELLECVIWWGPLVRTSGRTARVIRPGRPAIEVTEDQATGDVPTVVDDKGIAAWLYETDRALVQAGLVGAVTAAVDGHELEPGLGLVTADTAYDVGFARRYAVTDTLPLSTKELRTWLRRNAITGLTIKKRGVRLDDDALRRDLRIGRGAGSGKSETILLTRVAGSQIVLVLEPAPAA</sequence>
<dbReference type="GO" id="GO:0032259">
    <property type="term" value="P:methylation"/>
    <property type="evidence" value="ECO:0007669"/>
    <property type="project" value="UniProtKB-KW"/>
</dbReference>